<comment type="caution">
    <text evidence="1">The sequence shown here is derived from an EMBL/GenBank/DDBJ whole genome shotgun (WGS) entry which is preliminary data.</text>
</comment>
<reference evidence="1" key="1">
    <citation type="submission" date="2023-03" db="EMBL/GenBank/DDBJ databases">
        <title>Massive genome expansion in bonnet fungi (Mycena s.s.) driven by repeated elements and novel gene families across ecological guilds.</title>
        <authorList>
            <consortium name="Lawrence Berkeley National Laboratory"/>
            <person name="Harder C.B."/>
            <person name="Miyauchi S."/>
            <person name="Viragh M."/>
            <person name="Kuo A."/>
            <person name="Thoen E."/>
            <person name="Andreopoulos B."/>
            <person name="Lu D."/>
            <person name="Skrede I."/>
            <person name="Drula E."/>
            <person name="Henrissat B."/>
            <person name="Morin E."/>
            <person name="Kohler A."/>
            <person name="Barry K."/>
            <person name="LaButti K."/>
            <person name="Morin E."/>
            <person name="Salamov A."/>
            <person name="Lipzen A."/>
            <person name="Mereny Z."/>
            <person name="Hegedus B."/>
            <person name="Baldrian P."/>
            <person name="Stursova M."/>
            <person name="Weitz H."/>
            <person name="Taylor A."/>
            <person name="Grigoriev I.V."/>
            <person name="Nagy L.G."/>
            <person name="Martin F."/>
            <person name="Kauserud H."/>
        </authorList>
    </citation>
    <scope>NUCLEOTIDE SEQUENCE</scope>
    <source>
        <strain evidence="1">CBHHK182m</strain>
    </source>
</reference>
<gene>
    <name evidence="1" type="ORF">B0H16DRAFT_1470346</name>
</gene>
<keyword evidence="2" id="KW-1185">Reference proteome</keyword>
<evidence type="ECO:0000313" key="2">
    <source>
        <dbReference type="Proteomes" id="UP001215598"/>
    </source>
</evidence>
<proteinExistence type="predicted"/>
<accession>A0AAD7MRH4</accession>
<protein>
    <submittedName>
        <fullName evidence="1">Uncharacterized protein</fullName>
    </submittedName>
</protein>
<dbReference type="EMBL" id="JARKIB010000170">
    <property type="protein sequence ID" value="KAJ7728761.1"/>
    <property type="molecule type" value="Genomic_DNA"/>
</dbReference>
<evidence type="ECO:0000313" key="1">
    <source>
        <dbReference type="EMBL" id="KAJ7728761.1"/>
    </source>
</evidence>
<organism evidence="1 2">
    <name type="scientific">Mycena metata</name>
    <dbReference type="NCBI Taxonomy" id="1033252"/>
    <lineage>
        <taxon>Eukaryota</taxon>
        <taxon>Fungi</taxon>
        <taxon>Dikarya</taxon>
        <taxon>Basidiomycota</taxon>
        <taxon>Agaricomycotina</taxon>
        <taxon>Agaricomycetes</taxon>
        <taxon>Agaricomycetidae</taxon>
        <taxon>Agaricales</taxon>
        <taxon>Marasmiineae</taxon>
        <taxon>Mycenaceae</taxon>
        <taxon>Mycena</taxon>
    </lineage>
</organism>
<name>A0AAD7MRH4_9AGAR</name>
<sequence>MSFRSPGFAFERPPAPSSRCTTVARAFSPALGGCLARDVAVGSVAGRHIRNVIARRCCPSHRKKGNFSPAELVPETSRLGCNTNRAEFVSETRRFSPAKTLPKPIESETFSATLKLFGIDFGSYETITFSPAERATYISPFGQAFSLAESSSLGLAQTAAENNGFSCTLGRADFAAYSYCFGQSFGFGRK</sequence>
<dbReference type="Proteomes" id="UP001215598">
    <property type="component" value="Unassembled WGS sequence"/>
</dbReference>
<dbReference type="AlphaFoldDB" id="A0AAD7MRH4"/>